<gene>
    <name evidence="1" type="ORF">GCM10010991_28190</name>
</gene>
<comment type="caution">
    <text evidence="1">The sequence shown here is derived from an EMBL/GenBank/DDBJ whole genome shotgun (WGS) entry which is preliminary data.</text>
</comment>
<dbReference type="EMBL" id="BMLP01000006">
    <property type="protein sequence ID" value="GGO35619.1"/>
    <property type="molecule type" value="Genomic_DNA"/>
</dbReference>
<proteinExistence type="predicted"/>
<dbReference type="AlphaFoldDB" id="A0A918DDB0"/>
<accession>A0A918DDB0</accession>
<organism evidence="1 2">
    <name type="scientific">Gemmobacter aquaticus</name>
    <dbReference type="NCBI Taxonomy" id="490185"/>
    <lineage>
        <taxon>Bacteria</taxon>
        <taxon>Pseudomonadati</taxon>
        <taxon>Pseudomonadota</taxon>
        <taxon>Alphaproteobacteria</taxon>
        <taxon>Rhodobacterales</taxon>
        <taxon>Paracoccaceae</taxon>
        <taxon>Gemmobacter</taxon>
    </lineage>
</organism>
<evidence type="ECO:0000313" key="2">
    <source>
        <dbReference type="Proteomes" id="UP000598196"/>
    </source>
</evidence>
<sequence>MYCAFDRWEDATGAALRIFDPFAYRPALYERMVPVSLSECPALAERWPVMWRRDGLGDPELVVLRGLRADAEMPDARTQNRASLPLLVQAYPFRFRDPAQGDEIGLERAAPMRERDSGSYILDDQGNLLPGAELKVRALEAWAEDLETRTLLTEVVFRNALVERVVLPEGVAERFDLPDFFSVTPAPDDALIFSAIPREHWLLVARFLVAQRLSLYTMARLIALAGEPA</sequence>
<keyword evidence="2" id="KW-1185">Reference proteome</keyword>
<reference evidence="1 2" key="1">
    <citation type="journal article" date="2014" name="Int. J. Syst. Evol. Microbiol.">
        <title>Complete genome sequence of Corynebacterium casei LMG S-19264T (=DSM 44701T), isolated from a smear-ripened cheese.</title>
        <authorList>
            <consortium name="US DOE Joint Genome Institute (JGI-PGF)"/>
            <person name="Walter F."/>
            <person name="Albersmeier A."/>
            <person name="Kalinowski J."/>
            <person name="Ruckert C."/>
        </authorList>
    </citation>
    <scope>NUCLEOTIDE SEQUENCE [LARGE SCALE GENOMIC DNA]</scope>
    <source>
        <strain evidence="1 2">CGMCC 1.7029</strain>
    </source>
</reference>
<evidence type="ECO:0000313" key="1">
    <source>
        <dbReference type="EMBL" id="GGO35619.1"/>
    </source>
</evidence>
<dbReference type="Pfam" id="PF07277">
    <property type="entry name" value="SapC"/>
    <property type="match status" value="1"/>
</dbReference>
<dbReference type="InterPro" id="IPR010836">
    <property type="entry name" value="SapC"/>
</dbReference>
<dbReference type="Proteomes" id="UP000598196">
    <property type="component" value="Unassembled WGS sequence"/>
</dbReference>
<dbReference type="RefSeq" id="WP_268236790.1">
    <property type="nucleotide sequence ID" value="NZ_VOAK01000023.1"/>
</dbReference>
<name>A0A918DDB0_9RHOB</name>
<evidence type="ECO:0008006" key="3">
    <source>
        <dbReference type="Google" id="ProtNLM"/>
    </source>
</evidence>
<protein>
    <recommendedName>
        <fullName evidence="3">SapC protein</fullName>
    </recommendedName>
</protein>